<proteinExistence type="predicted"/>
<evidence type="ECO:0000256" key="2">
    <source>
        <dbReference type="SAM" id="SignalP"/>
    </source>
</evidence>
<keyword evidence="1" id="KW-0812">Transmembrane</keyword>
<evidence type="ECO:0000313" key="5">
    <source>
        <dbReference type="Proteomes" id="UP000177579"/>
    </source>
</evidence>
<name>A0A1F5TQH4_9BACT</name>
<accession>A0A1F5TQH4</accession>
<feature type="transmembrane region" description="Helical" evidence="1">
    <location>
        <begin position="98"/>
        <end position="120"/>
    </location>
</feature>
<gene>
    <name evidence="3" type="ORF">A2531_01455</name>
    <name evidence="4" type="ORF">A2531_01460</name>
</gene>
<dbReference type="Proteomes" id="UP000177579">
    <property type="component" value="Unassembled WGS sequence"/>
</dbReference>
<protein>
    <recommendedName>
        <fullName evidence="6">DUF2976 domain-containing protein</fullName>
    </recommendedName>
</protein>
<dbReference type="AlphaFoldDB" id="A0A1F5TQH4"/>
<organism evidence="4 5">
    <name type="scientific">Candidatus Falkowbacteria bacterium RIFOXYD2_FULL_34_120</name>
    <dbReference type="NCBI Taxonomy" id="1798007"/>
    <lineage>
        <taxon>Bacteria</taxon>
        <taxon>Candidatus Falkowiibacteriota</taxon>
    </lineage>
</organism>
<reference evidence="4 5" key="1">
    <citation type="journal article" date="2016" name="Nat. Commun.">
        <title>Thousands of microbial genomes shed light on interconnected biogeochemical processes in an aquifer system.</title>
        <authorList>
            <person name="Anantharaman K."/>
            <person name="Brown C.T."/>
            <person name="Hug L.A."/>
            <person name="Sharon I."/>
            <person name="Castelle C.J."/>
            <person name="Probst A.J."/>
            <person name="Thomas B.C."/>
            <person name="Singh A."/>
            <person name="Wilkins M.J."/>
            <person name="Karaoz U."/>
            <person name="Brodie E.L."/>
            <person name="Williams K.H."/>
            <person name="Hubbard S.S."/>
            <person name="Banfield J.F."/>
        </authorList>
    </citation>
    <scope>NUCLEOTIDE SEQUENCE [LARGE SCALE GENOMIC DNA]</scope>
</reference>
<keyword evidence="1" id="KW-1133">Transmembrane helix</keyword>
<dbReference type="Pfam" id="PF18895">
    <property type="entry name" value="T4SS_pilin"/>
    <property type="match status" value="1"/>
</dbReference>
<keyword evidence="2" id="KW-0732">Signal</keyword>
<evidence type="ECO:0000256" key="1">
    <source>
        <dbReference type="SAM" id="Phobius"/>
    </source>
</evidence>
<feature type="signal peptide" evidence="2">
    <location>
        <begin position="1"/>
        <end position="27"/>
    </location>
</feature>
<dbReference type="EMBL" id="MFGO01000013">
    <property type="protein sequence ID" value="OGF41165.1"/>
    <property type="molecule type" value="Genomic_DNA"/>
</dbReference>
<feature type="transmembrane region" description="Helical" evidence="1">
    <location>
        <begin position="54"/>
        <end position="77"/>
    </location>
</feature>
<evidence type="ECO:0000313" key="3">
    <source>
        <dbReference type="EMBL" id="OGF41165.1"/>
    </source>
</evidence>
<dbReference type="EMBL" id="MFGO01000013">
    <property type="protein sequence ID" value="OGF41166.1"/>
    <property type="molecule type" value="Genomic_DNA"/>
</dbReference>
<keyword evidence="1" id="KW-0472">Membrane</keyword>
<feature type="chain" id="PRO_5014269219" description="DUF2976 domain-containing protein" evidence="2">
    <location>
        <begin position="28"/>
        <end position="130"/>
    </location>
</feature>
<evidence type="ECO:0008006" key="6">
    <source>
        <dbReference type="Google" id="ProtNLM"/>
    </source>
</evidence>
<comment type="caution">
    <text evidence="4">The sequence shown here is derived from an EMBL/GenBank/DDBJ whole genome shotgun (WGS) entry which is preliminary data.</text>
</comment>
<evidence type="ECO:0000313" key="4">
    <source>
        <dbReference type="EMBL" id="OGF41166.1"/>
    </source>
</evidence>
<sequence>MKKIISTLAIFTLVVLPMFTFALPVSADANALLWGGQAGNVQANTGLGNEDPRVMASAVINIMLGFLGIIAVVIILLGGFKWMTAAGDEAKVDEAKKLIGAGVIGLIIILSAYGLALFIIDKLYTATGAS</sequence>
<dbReference type="InterPro" id="IPR043993">
    <property type="entry name" value="T4SS_pilin"/>
</dbReference>